<keyword evidence="2" id="KW-1185">Reference proteome</keyword>
<dbReference type="Proteomes" id="UP000614490">
    <property type="component" value="Unassembled WGS sequence"/>
</dbReference>
<reference evidence="1 2" key="1">
    <citation type="journal article" date="2005" name="Int. J. Syst. Evol. Microbiol.">
        <title>Halobacillus yeomjeoni sp. nov., isolated from a marine solar saltern in Korea.</title>
        <authorList>
            <person name="Yoon J.H."/>
            <person name="Kang S.J."/>
            <person name="Lee C.H."/>
            <person name="Oh H.W."/>
            <person name="Oh T.K."/>
        </authorList>
    </citation>
    <scope>NUCLEOTIDE SEQUENCE [LARGE SCALE GENOMIC DNA]</scope>
    <source>
        <strain evidence="1 2">KCTC 3957</strain>
    </source>
</reference>
<gene>
    <name evidence="1" type="ORF">H0267_05640</name>
</gene>
<dbReference type="EMBL" id="JADZSC010000001">
    <property type="protein sequence ID" value="MBH0229695.1"/>
    <property type="molecule type" value="Genomic_DNA"/>
</dbReference>
<comment type="caution">
    <text evidence="1">The sequence shown here is derived from an EMBL/GenBank/DDBJ whole genome shotgun (WGS) entry which is preliminary data.</text>
</comment>
<protein>
    <submittedName>
        <fullName evidence="1">Uncharacterized protein</fullName>
    </submittedName>
</protein>
<evidence type="ECO:0000313" key="2">
    <source>
        <dbReference type="Proteomes" id="UP000614490"/>
    </source>
</evidence>
<name>A0A931MUM6_9BACI</name>
<organism evidence="1 2">
    <name type="scientific">Halobacillus yeomjeoni</name>
    <dbReference type="NCBI Taxonomy" id="311194"/>
    <lineage>
        <taxon>Bacteria</taxon>
        <taxon>Bacillati</taxon>
        <taxon>Bacillota</taxon>
        <taxon>Bacilli</taxon>
        <taxon>Bacillales</taxon>
        <taxon>Bacillaceae</taxon>
        <taxon>Halobacillus</taxon>
    </lineage>
</organism>
<dbReference type="AlphaFoldDB" id="A0A931MUM6"/>
<proteinExistence type="predicted"/>
<sequence>MLNENGIKTKSRSIRAGGNNSHGMGVIVYYEIHVPRESFAKAQRLLYG</sequence>
<dbReference type="RefSeq" id="WP_197316290.1">
    <property type="nucleotide sequence ID" value="NZ_JADZSC010000001.1"/>
</dbReference>
<evidence type="ECO:0000313" key="1">
    <source>
        <dbReference type="EMBL" id="MBH0229695.1"/>
    </source>
</evidence>
<accession>A0A931MUM6</accession>